<dbReference type="Proteomes" id="UP001469365">
    <property type="component" value="Unassembled WGS sequence"/>
</dbReference>
<dbReference type="EMBL" id="JBBPCC010000018">
    <property type="protein sequence ID" value="MEK8131051.1"/>
    <property type="molecule type" value="Genomic_DNA"/>
</dbReference>
<reference evidence="1 2" key="1">
    <citation type="submission" date="2024-04" db="EMBL/GenBank/DDBJ databases">
        <title>draft genome sequnece of Paenibacillus filicis.</title>
        <authorList>
            <person name="Kim D.-U."/>
        </authorList>
    </citation>
    <scope>NUCLEOTIDE SEQUENCE [LARGE SCALE GENOMIC DNA]</scope>
    <source>
        <strain evidence="1 2">KACC14197</strain>
    </source>
</reference>
<protein>
    <submittedName>
        <fullName evidence="1">YjfB family protein</fullName>
    </submittedName>
</protein>
<evidence type="ECO:0000313" key="2">
    <source>
        <dbReference type="Proteomes" id="UP001469365"/>
    </source>
</evidence>
<proteinExistence type="predicted"/>
<dbReference type="InterPro" id="IPR025906">
    <property type="entry name" value="YjfB_motility"/>
</dbReference>
<keyword evidence="2" id="KW-1185">Reference proteome</keyword>
<name>A0ABU9DQB6_9BACL</name>
<comment type="caution">
    <text evidence="1">The sequence shown here is derived from an EMBL/GenBank/DDBJ whole genome shotgun (WGS) entry which is preliminary data.</text>
</comment>
<sequence>MIRLQIQAALNATSSPDALKQAVGIALLSKTKDTQAAQAAVLLQDFAAAQPAHLGKNVDIRA</sequence>
<gene>
    <name evidence="1" type="ORF">WMW72_24395</name>
</gene>
<dbReference type="RefSeq" id="WP_341418192.1">
    <property type="nucleotide sequence ID" value="NZ_JBBPCC010000018.1"/>
</dbReference>
<evidence type="ECO:0000313" key="1">
    <source>
        <dbReference type="EMBL" id="MEK8131051.1"/>
    </source>
</evidence>
<accession>A0ABU9DQB6</accession>
<organism evidence="1 2">
    <name type="scientific">Paenibacillus filicis</name>
    <dbReference type="NCBI Taxonomy" id="669464"/>
    <lineage>
        <taxon>Bacteria</taxon>
        <taxon>Bacillati</taxon>
        <taxon>Bacillota</taxon>
        <taxon>Bacilli</taxon>
        <taxon>Bacillales</taxon>
        <taxon>Paenibacillaceae</taxon>
        <taxon>Paenibacillus</taxon>
    </lineage>
</organism>
<dbReference type="Pfam" id="PF14070">
    <property type="entry name" value="YjfB_motility"/>
    <property type="match status" value="1"/>
</dbReference>